<dbReference type="CDD" id="cd00009">
    <property type="entry name" value="AAA"/>
    <property type="match status" value="1"/>
</dbReference>
<dbReference type="InterPro" id="IPR002197">
    <property type="entry name" value="HTH_Fis"/>
</dbReference>
<accession>A0A562NUE6</accession>
<evidence type="ECO:0000256" key="6">
    <source>
        <dbReference type="ARBA" id="ARBA00023163"/>
    </source>
</evidence>
<dbReference type="SUPFAM" id="SSF55781">
    <property type="entry name" value="GAF domain-like"/>
    <property type="match status" value="1"/>
</dbReference>
<evidence type="ECO:0000313" key="9">
    <source>
        <dbReference type="Proteomes" id="UP000316225"/>
    </source>
</evidence>
<dbReference type="PROSITE" id="PS00688">
    <property type="entry name" value="SIGMA54_INTERACT_3"/>
    <property type="match status" value="1"/>
</dbReference>
<dbReference type="InterPro" id="IPR009057">
    <property type="entry name" value="Homeodomain-like_sf"/>
</dbReference>
<dbReference type="SUPFAM" id="SSF52540">
    <property type="entry name" value="P-loop containing nucleoside triphosphate hydrolases"/>
    <property type="match status" value="1"/>
</dbReference>
<organism evidence="8 9">
    <name type="scientific">Paracoccus sulfuroxidans</name>
    <dbReference type="NCBI Taxonomy" id="384678"/>
    <lineage>
        <taxon>Bacteria</taxon>
        <taxon>Pseudomonadati</taxon>
        <taxon>Pseudomonadota</taxon>
        <taxon>Alphaproteobacteria</taxon>
        <taxon>Rhodobacterales</taxon>
        <taxon>Paracoccaceae</taxon>
        <taxon>Paracoccus</taxon>
    </lineage>
</organism>
<dbReference type="InterPro" id="IPR003018">
    <property type="entry name" value="GAF"/>
</dbReference>
<evidence type="ECO:0000256" key="3">
    <source>
        <dbReference type="ARBA" id="ARBA00023012"/>
    </source>
</evidence>
<dbReference type="EMBL" id="VLKU01000003">
    <property type="protein sequence ID" value="TWI35844.1"/>
    <property type="molecule type" value="Genomic_DNA"/>
</dbReference>
<dbReference type="AlphaFoldDB" id="A0A562NUE6"/>
<keyword evidence="4" id="KW-0805">Transcription regulation</keyword>
<dbReference type="Proteomes" id="UP000316225">
    <property type="component" value="Unassembled WGS sequence"/>
</dbReference>
<evidence type="ECO:0000256" key="1">
    <source>
        <dbReference type="ARBA" id="ARBA00022741"/>
    </source>
</evidence>
<name>A0A562NUE6_9RHOB</name>
<evidence type="ECO:0000259" key="7">
    <source>
        <dbReference type="PROSITE" id="PS50045"/>
    </source>
</evidence>
<evidence type="ECO:0000256" key="5">
    <source>
        <dbReference type="ARBA" id="ARBA00023125"/>
    </source>
</evidence>
<dbReference type="Gene3D" id="1.10.8.60">
    <property type="match status" value="1"/>
</dbReference>
<dbReference type="GO" id="GO:0005524">
    <property type="term" value="F:ATP binding"/>
    <property type="evidence" value="ECO:0007669"/>
    <property type="project" value="UniProtKB-KW"/>
</dbReference>
<proteinExistence type="predicted"/>
<protein>
    <submittedName>
        <fullName evidence="8">Transcriptional regulator of acetoin/glycerol metabolism</fullName>
    </submittedName>
</protein>
<dbReference type="Gene3D" id="1.10.10.60">
    <property type="entry name" value="Homeodomain-like"/>
    <property type="match status" value="1"/>
</dbReference>
<dbReference type="GO" id="GO:0006355">
    <property type="term" value="P:regulation of DNA-templated transcription"/>
    <property type="evidence" value="ECO:0007669"/>
    <property type="project" value="InterPro"/>
</dbReference>
<dbReference type="GO" id="GO:0000160">
    <property type="term" value="P:phosphorelay signal transduction system"/>
    <property type="evidence" value="ECO:0007669"/>
    <property type="project" value="UniProtKB-KW"/>
</dbReference>
<dbReference type="Pfam" id="PF02954">
    <property type="entry name" value="HTH_8"/>
    <property type="match status" value="1"/>
</dbReference>
<dbReference type="Pfam" id="PF01590">
    <property type="entry name" value="GAF"/>
    <property type="match status" value="1"/>
</dbReference>
<evidence type="ECO:0000313" key="8">
    <source>
        <dbReference type="EMBL" id="TWI35844.1"/>
    </source>
</evidence>
<dbReference type="InterPro" id="IPR025944">
    <property type="entry name" value="Sigma_54_int_dom_CS"/>
</dbReference>
<dbReference type="InterPro" id="IPR027417">
    <property type="entry name" value="P-loop_NTPase"/>
</dbReference>
<keyword evidence="9" id="KW-1185">Reference proteome</keyword>
<gene>
    <name evidence="8" type="ORF">IQ24_01202</name>
</gene>
<dbReference type="InterPro" id="IPR029016">
    <property type="entry name" value="GAF-like_dom_sf"/>
</dbReference>
<dbReference type="InterPro" id="IPR003593">
    <property type="entry name" value="AAA+_ATPase"/>
</dbReference>
<dbReference type="Gene3D" id="3.40.50.300">
    <property type="entry name" value="P-loop containing nucleotide triphosphate hydrolases"/>
    <property type="match status" value="1"/>
</dbReference>
<feature type="domain" description="Sigma-54 factor interaction" evidence="7">
    <location>
        <begin position="335"/>
        <end position="552"/>
    </location>
</feature>
<dbReference type="SMART" id="SM00382">
    <property type="entry name" value="AAA"/>
    <property type="match status" value="1"/>
</dbReference>
<dbReference type="PRINTS" id="PR01590">
    <property type="entry name" value="HTHFIS"/>
</dbReference>
<keyword evidence="5" id="KW-0238">DNA-binding</keyword>
<keyword evidence="6" id="KW-0804">Transcription</keyword>
<dbReference type="PROSITE" id="PS50045">
    <property type="entry name" value="SIGMA54_INTERACT_4"/>
    <property type="match status" value="1"/>
</dbReference>
<dbReference type="SUPFAM" id="SSF46689">
    <property type="entry name" value="Homeodomain-like"/>
    <property type="match status" value="1"/>
</dbReference>
<dbReference type="RefSeq" id="WP_242007940.1">
    <property type="nucleotide sequence ID" value="NZ_VLKU01000003.1"/>
</dbReference>
<keyword evidence="2" id="KW-0067">ATP-binding</keyword>
<evidence type="ECO:0000256" key="4">
    <source>
        <dbReference type="ARBA" id="ARBA00023015"/>
    </source>
</evidence>
<reference evidence="8 9" key="1">
    <citation type="journal article" date="2015" name="Stand. Genomic Sci.">
        <title>Genomic Encyclopedia of Bacterial and Archaeal Type Strains, Phase III: the genomes of soil and plant-associated and newly described type strains.</title>
        <authorList>
            <person name="Whitman W.B."/>
            <person name="Woyke T."/>
            <person name="Klenk H.P."/>
            <person name="Zhou Y."/>
            <person name="Lilburn T.G."/>
            <person name="Beck B.J."/>
            <person name="De Vos P."/>
            <person name="Vandamme P."/>
            <person name="Eisen J.A."/>
            <person name="Garrity G."/>
            <person name="Hugenholtz P."/>
            <person name="Kyrpides N.C."/>
        </authorList>
    </citation>
    <scope>NUCLEOTIDE SEQUENCE [LARGE SCALE GENOMIC DNA]</scope>
    <source>
        <strain evidence="8 9">CGMCC 1.5364</strain>
    </source>
</reference>
<sequence>MDDLHHIREIESVWQGQGATRDPIVLESWLRCLNDYGLDPTIRAAAHIVTDRELREHRQRADDLINIARVGIERLYGLVAGQNYVLLLADRAGVTVEYLGDERQKAALRRGGLYMGAEWSEARAGTCAVGACLEAGEALIIHQTDHFDTTHAGLSCTAAPIFDTQGQLVAALDLSLLASPLPRASQSMALNLVRQTVRRIELANILAESRHDWVLRLASGPEALEGDPDCALALDGSGRVIGATNGAMRLLATAAGRDWRDGRGLIGRTVSDFLQIRTDRLDDLTQAQPAQNRLIETRDGHHLFALVTEPQPRPVRQPRRAPAKNVPLPAPLARLSGDDPVMAQILSRAAMIAHSALPVVITGPTGSGKLTLAQAIHQAGGRGPVLALSCADLADPEAEAQLMGRVAARKTESGLLAELSGGTLILQNLEDLTERMQIRLSRLLAEGSYVPLGGLRPVQADVRVIGTSPRDLATLVAAGGMRADFFHRIEGAGFHLPGLAARQDLLWLADRMMTDALGRRIDLGPEALRRLTRHNWPGNLRELSHVVHRWQAAVAAGTDPGEALQASIGPTTAQVAVQGSETEAAVLRRLLEDSGGNISLCARRMGVDRSTIHRRLRRLGLQ</sequence>
<dbReference type="InterPro" id="IPR002078">
    <property type="entry name" value="Sigma_54_int"/>
</dbReference>
<dbReference type="PANTHER" id="PTHR32071:SF122">
    <property type="entry name" value="SIGMA FACTOR"/>
    <property type="match status" value="1"/>
</dbReference>
<dbReference type="Pfam" id="PF25601">
    <property type="entry name" value="AAA_lid_14"/>
    <property type="match status" value="1"/>
</dbReference>
<keyword evidence="1" id="KW-0547">Nucleotide-binding</keyword>
<keyword evidence="3" id="KW-0902">Two-component regulatory system</keyword>
<dbReference type="GO" id="GO:0043565">
    <property type="term" value="F:sequence-specific DNA binding"/>
    <property type="evidence" value="ECO:0007669"/>
    <property type="project" value="InterPro"/>
</dbReference>
<dbReference type="PANTHER" id="PTHR32071">
    <property type="entry name" value="TRANSCRIPTIONAL REGULATORY PROTEIN"/>
    <property type="match status" value="1"/>
</dbReference>
<dbReference type="Gene3D" id="3.30.450.40">
    <property type="match status" value="1"/>
</dbReference>
<dbReference type="InterPro" id="IPR058031">
    <property type="entry name" value="AAA_lid_NorR"/>
</dbReference>
<comment type="caution">
    <text evidence="8">The sequence shown here is derived from an EMBL/GenBank/DDBJ whole genome shotgun (WGS) entry which is preliminary data.</text>
</comment>
<evidence type="ECO:0000256" key="2">
    <source>
        <dbReference type="ARBA" id="ARBA00022840"/>
    </source>
</evidence>
<dbReference type="Pfam" id="PF00158">
    <property type="entry name" value="Sigma54_activat"/>
    <property type="match status" value="1"/>
</dbReference>